<keyword evidence="10" id="KW-0732">Signal</keyword>
<dbReference type="PANTHER" id="PTHR42643:SF30">
    <property type="entry name" value="IONOTROPIC RECEPTOR 40A-RELATED"/>
    <property type="match status" value="1"/>
</dbReference>
<feature type="transmembrane region" description="Helical" evidence="9">
    <location>
        <begin position="482"/>
        <end position="500"/>
    </location>
</feature>
<feature type="transmembrane region" description="Helical" evidence="9">
    <location>
        <begin position="350"/>
        <end position="373"/>
    </location>
</feature>
<feature type="chain" id="PRO_5043478446" description="Ionotropic glutamate receptor C-terminal domain-containing protein" evidence="10">
    <location>
        <begin position="25"/>
        <end position="660"/>
    </location>
</feature>
<organism evidence="11">
    <name type="scientific">Anopheles atroparvus</name>
    <name type="common">European mosquito</name>
    <dbReference type="NCBI Taxonomy" id="41427"/>
    <lineage>
        <taxon>Eukaryota</taxon>
        <taxon>Metazoa</taxon>
        <taxon>Ecdysozoa</taxon>
        <taxon>Arthropoda</taxon>
        <taxon>Hexapoda</taxon>
        <taxon>Insecta</taxon>
        <taxon>Pterygota</taxon>
        <taxon>Neoptera</taxon>
        <taxon>Endopterygota</taxon>
        <taxon>Diptera</taxon>
        <taxon>Nematocera</taxon>
        <taxon>Culicoidea</taxon>
        <taxon>Culicidae</taxon>
        <taxon>Anophelinae</taxon>
        <taxon>Anopheles</taxon>
    </lineage>
</organism>
<feature type="signal peptide" evidence="10">
    <location>
        <begin position="1"/>
        <end position="24"/>
    </location>
</feature>
<keyword evidence="6" id="KW-0675">Receptor</keyword>
<dbReference type="PANTHER" id="PTHR42643">
    <property type="entry name" value="IONOTROPIC RECEPTOR 20A-RELATED"/>
    <property type="match status" value="1"/>
</dbReference>
<evidence type="ECO:0000256" key="7">
    <source>
        <dbReference type="ARBA" id="ARBA00023180"/>
    </source>
</evidence>
<dbReference type="EnsemblMetazoa" id="AATE019317-RA">
    <property type="protein sequence ID" value="AATE019317-PA.1"/>
    <property type="gene ID" value="AATE019317"/>
</dbReference>
<feature type="region of interest" description="Disordered" evidence="8">
    <location>
        <begin position="572"/>
        <end position="660"/>
    </location>
</feature>
<keyword evidence="7" id="KW-0325">Glycoprotein</keyword>
<evidence type="ECO:0000256" key="1">
    <source>
        <dbReference type="ARBA" id="ARBA00004651"/>
    </source>
</evidence>
<keyword evidence="4 9" id="KW-1133">Transmembrane helix</keyword>
<feature type="transmembrane region" description="Helical" evidence="9">
    <location>
        <begin position="297"/>
        <end position="318"/>
    </location>
</feature>
<keyword evidence="3 9" id="KW-0812">Transmembrane</keyword>
<dbReference type="VEuPathDB" id="VectorBase:AATE019317"/>
<dbReference type="GO" id="GO:0005886">
    <property type="term" value="C:plasma membrane"/>
    <property type="evidence" value="ECO:0007669"/>
    <property type="project" value="UniProtKB-SubCell"/>
</dbReference>
<evidence type="ECO:0000313" key="11">
    <source>
        <dbReference type="EnsemblMetazoa" id="AATE019317-PA.1"/>
    </source>
</evidence>
<accession>A0A182JJN4</accession>
<feature type="compositionally biased region" description="Basic and acidic residues" evidence="8">
    <location>
        <begin position="581"/>
        <end position="602"/>
    </location>
</feature>
<name>A0A182JJN4_ANOAO</name>
<evidence type="ECO:0000256" key="9">
    <source>
        <dbReference type="SAM" id="Phobius"/>
    </source>
</evidence>
<evidence type="ECO:0000256" key="4">
    <source>
        <dbReference type="ARBA" id="ARBA00022989"/>
    </source>
</evidence>
<evidence type="ECO:0000256" key="8">
    <source>
        <dbReference type="SAM" id="MobiDB-lite"/>
    </source>
</evidence>
<proteinExistence type="predicted"/>
<keyword evidence="5 9" id="KW-0472">Membrane</keyword>
<evidence type="ECO:0000256" key="10">
    <source>
        <dbReference type="SAM" id="SignalP"/>
    </source>
</evidence>
<feature type="transmembrane region" description="Helical" evidence="9">
    <location>
        <begin position="532"/>
        <end position="554"/>
    </location>
</feature>
<sequence>MAKRCLLTVSWLALLAGSSDFTLACPENGTTSFPLLMPPDYNVGSIVRTFVELQNQWCPPRRYKKFYVLNYSPEQQSEEILTAILKLNDPPKFVSDKLSDMTYYTFESRRCAIMMVRGYERLKVVDPIYFGSRYFIFHPKLQHNTLLEDLNSGGSIMLDKAYHIVYSPSSSVDAIYHHNFFSNRTVALDPLDARIPDDLRDLHGRRLRMWLPGGATEVTSFDAYLGETIAHLRNATFDVVPNVTLDTDYGVVFYGVPLLGTSQIMALGSTFMVALVPRSKPKPVISVLIDPFDSYTWIGLLAMIVTMALALAQFGHFLRRLHPVEVGIELVMCILGGPSRTYGGWFENHLITTFCLLSIVLVSSYQSLIISYLSAVRYFPEINSAEEIRNKCTFPYDTVFAGQLDLKISTEHSHKAAIKDDKFCYLFSSRDNSHITSLLLAQPQLNKQASIAAMATQRHNLRIADETFFKFHLLYYFFHKSLVRELFPFFISAFFEAGLFDQYNKNKSIATSPAYQQETFLNHPFTVAELSIVWYLFLAGTTASIGWFLLELLVHHFPTQIAERTADTQADCRLLPPETNTDAKESERGCSGRTGKWQEKKIPVHRRTPTCENNRIKLNFFHTEPDQKRDDDEDDDGGGNGKETTTETAQHRLLRAPKTN</sequence>
<protein>
    <recommendedName>
        <fullName evidence="12">Ionotropic glutamate receptor C-terminal domain-containing protein</fullName>
    </recommendedName>
</protein>
<comment type="subcellular location">
    <subcellularLocation>
        <location evidence="1">Cell membrane</location>
        <topology evidence="1">Multi-pass membrane protein</topology>
    </subcellularLocation>
</comment>
<feature type="transmembrane region" description="Helical" evidence="9">
    <location>
        <begin position="251"/>
        <end position="276"/>
    </location>
</feature>
<evidence type="ECO:0000256" key="6">
    <source>
        <dbReference type="ARBA" id="ARBA00023170"/>
    </source>
</evidence>
<evidence type="ECO:0000256" key="5">
    <source>
        <dbReference type="ARBA" id="ARBA00023136"/>
    </source>
</evidence>
<evidence type="ECO:0000256" key="3">
    <source>
        <dbReference type="ARBA" id="ARBA00022692"/>
    </source>
</evidence>
<reference evidence="11" key="1">
    <citation type="submission" date="2022-08" db="UniProtKB">
        <authorList>
            <consortium name="EnsemblMetazoa"/>
        </authorList>
    </citation>
    <scope>IDENTIFICATION</scope>
    <source>
        <strain evidence="11">EBRO</strain>
    </source>
</reference>
<dbReference type="InterPro" id="IPR052192">
    <property type="entry name" value="Insect_Ionotropic_Sensory_Rcpt"/>
</dbReference>
<evidence type="ECO:0008006" key="12">
    <source>
        <dbReference type="Google" id="ProtNLM"/>
    </source>
</evidence>
<evidence type="ECO:0000256" key="2">
    <source>
        <dbReference type="ARBA" id="ARBA00022475"/>
    </source>
</evidence>
<keyword evidence="2" id="KW-1003">Cell membrane</keyword>
<dbReference type="AlphaFoldDB" id="A0A182JJN4"/>